<name>A0A5B7D3H9_PORTR</name>
<reference evidence="2 3" key="1">
    <citation type="submission" date="2019-05" db="EMBL/GenBank/DDBJ databases">
        <title>Another draft genome of Portunus trituberculatus and its Hox gene families provides insights of decapod evolution.</title>
        <authorList>
            <person name="Jeong J.-H."/>
            <person name="Song I."/>
            <person name="Kim S."/>
            <person name="Choi T."/>
            <person name="Kim D."/>
            <person name="Ryu S."/>
            <person name="Kim W."/>
        </authorList>
    </citation>
    <scope>NUCLEOTIDE SEQUENCE [LARGE SCALE GENOMIC DNA]</scope>
    <source>
        <tissue evidence="2">Muscle</tissue>
    </source>
</reference>
<proteinExistence type="predicted"/>
<evidence type="ECO:0000256" key="1">
    <source>
        <dbReference type="SAM" id="MobiDB-lite"/>
    </source>
</evidence>
<evidence type="ECO:0000313" key="3">
    <source>
        <dbReference type="Proteomes" id="UP000324222"/>
    </source>
</evidence>
<feature type="region of interest" description="Disordered" evidence="1">
    <location>
        <begin position="45"/>
        <end position="68"/>
    </location>
</feature>
<organism evidence="2 3">
    <name type="scientific">Portunus trituberculatus</name>
    <name type="common">Swimming crab</name>
    <name type="synonym">Neptunus trituberculatus</name>
    <dbReference type="NCBI Taxonomy" id="210409"/>
    <lineage>
        <taxon>Eukaryota</taxon>
        <taxon>Metazoa</taxon>
        <taxon>Ecdysozoa</taxon>
        <taxon>Arthropoda</taxon>
        <taxon>Crustacea</taxon>
        <taxon>Multicrustacea</taxon>
        <taxon>Malacostraca</taxon>
        <taxon>Eumalacostraca</taxon>
        <taxon>Eucarida</taxon>
        <taxon>Decapoda</taxon>
        <taxon>Pleocyemata</taxon>
        <taxon>Brachyura</taxon>
        <taxon>Eubrachyura</taxon>
        <taxon>Portunoidea</taxon>
        <taxon>Portunidae</taxon>
        <taxon>Portuninae</taxon>
        <taxon>Portunus</taxon>
    </lineage>
</organism>
<dbReference type="AlphaFoldDB" id="A0A5B7D3H9"/>
<accession>A0A5B7D3H9</accession>
<dbReference type="EMBL" id="VSRR010000454">
    <property type="protein sequence ID" value="MPC15771.1"/>
    <property type="molecule type" value="Genomic_DNA"/>
</dbReference>
<evidence type="ECO:0000313" key="2">
    <source>
        <dbReference type="EMBL" id="MPC15771.1"/>
    </source>
</evidence>
<gene>
    <name evidence="2" type="ORF">E2C01_008574</name>
</gene>
<keyword evidence="3" id="KW-1185">Reference proteome</keyword>
<protein>
    <submittedName>
        <fullName evidence="2">Uncharacterized protein</fullName>
    </submittedName>
</protein>
<dbReference type="Proteomes" id="UP000324222">
    <property type="component" value="Unassembled WGS sequence"/>
</dbReference>
<comment type="caution">
    <text evidence="2">The sequence shown here is derived from an EMBL/GenBank/DDBJ whole genome shotgun (WGS) entry which is preliminary data.</text>
</comment>
<sequence length="68" mass="7618">MPCLARRRLPSVTFRSIHNTPRHHHANFTLTFPRSVSPGLRHTLEGRARGTATHPGEDEVGMSQRCSS</sequence>